<sequence length="986" mass="110405">MEKFRHKRSKSANRTDRTSEAERALPAGNKQVQGQRKFSNFSSDSSSCGSGAADEDSYSSKPGWRSSKPTFGTPMKKLLAEEMTREPESKRRGPSVIARLMGLDGLPLQQHANKQHKGSSENQLQRTTQVDKTQSSGAFYDRRSRRSSRDSQEFKDVFEVSEMPKVESNRYSSQGSQDMKITEAEISFIEQKFTDAKRLVSDKDLQSSKEFNDAFEILDSNADLLLKYFQQPDSLFKKHLNDLDTAPLQSHCDHLETLQSSYTEKHEHSDFSWKSDRDTTQLNYNRSHQKQHDGFPRHFDRRHAVHSSPRSSKFQSKGKDEPDALPTRIVVLKPNLGKLQNATKIVPSPCPSHTFLERGKWEEFPDVRNRNYELHKSKHFPGSVRLPRQNSMESREIAREITRQMKNSLNCSSEIFSSSRFRGYAEDDSLGYSSENESQEDSEITTATLGNSFDLNNRRRPPSRSSESSVSGEAKKRLSERWKMTHKSQQVQTFSRGSTLADMLAIPDKEMKAANFDSVSGEVFQDKCASSSNGGPAGWAEPLGISSKDGWKEGCVRSLPRSRSLPASSTAFGSPRISDDRFMVLKETHKRDKKKSVKGFNSRSSRSGHKKSWSCHFTNMESDGSSPEMDTIRNKIKTSLEKEDVASLFSETEILKDTRAVTEDVVDVSRENAAGSSEPPDEVLQELSACVSIKGHTSTIEEDKSLHQVKQLIFPIDMMMEISAGSSNGNSVSFQPSAAGLESSCCKDADQPSPISVLEPSFADDLSSCSECFESLSADLQGLRMQLQELKLESEEYVEGPILVSSDEDAGEVSTGNSKENRLCRAEDNWESSYIINTLFESGIDRAHPDTFLEVWHSSECPVSPSVFDELEKRYSDLTTCPKSERKLLFDRINSGIVKIFHQVLNAQPWVNSPATTNIGSKLIENGLQDGLLTLLGPQAKVKDDALGKVLAKQSQWLDMGDDIDVIGRDVERLLLDDLVAEIARA</sequence>
<reference evidence="1 2" key="1">
    <citation type="journal article" date="2022" name="DNA Res.">
        <title>Chromosomal-level genome assembly of the orchid tree Bauhinia variegata (Leguminosae; Cercidoideae) supports the allotetraploid origin hypothesis of Bauhinia.</title>
        <authorList>
            <person name="Zhong Y."/>
            <person name="Chen Y."/>
            <person name="Zheng D."/>
            <person name="Pang J."/>
            <person name="Liu Y."/>
            <person name="Luo S."/>
            <person name="Meng S."/>
            <person name="Qian L."/>
            <person name="Wei D."/>
            <person name="Dai S."/>
            <person name="Zhou R."/>
        </authorList>
    </citation>
    <scope>NUCLEOTIDE SEQUENCE [LARGE SCALE GENOMIC DNA]</scope>
    <source>
        <strain evidence="1">BV-YZ2020</strain>
    </source>
</reference>
<evidence type="ECO:0000313" key="2">
    <source>
        <dbReference type="Proteomes" id="UP000828941"/>
    </source>
</evidence>
<evidence type="ECO:0000313" key="1">
    <source>
        <dbReference type="EMBL" id="KAI4349258.1"/>
    </source>
</evidence>
<dbReference type="EMBL" id="CM039429">
    <property type="protein sequence ID" value="KAI4349258.1"/>
    <property type="molecule type" value="Genomic_DNA"/>
</dbReference>
<dbReference type="Proteomes" id="UP000828941">
    <property type="component" value="Chromosome 4"/>
</dbReference>
<keyword evidence="2" id="KW-1185">Reference proteome</keyword>
<accession>A0ACB9PL30</accession>
<protein>
    <submittedName>
        <fullName evidence="1">Uncharacterized protein</fullName>
    </submittedName>
</protein>
<name>A0ACB9PL30_BAUVA</name>
<proteinExistence type="predicted"/>
<organism evidence="1 2">
    <name type="scientific">Bauhinia variegata</name>
    <name type="common">Purple orchid tree</name>
    <name type="synonym">Phanera variegata</name>
    <dbReference type="NCBI Taxonomy" id="167791"/>
    <lineage>
        <taxon>Eukaryota</taxon>
        <taxon>Viridiplantae</taxon>
        <taxon>Streptophyta</taxon>
        <taxon>Embryophyta</taxon>
        <taxon>Tracheophyta</taxon>
        <taxon>Spermatophyta</taxon>
        <taxon>Magnoliopsida</taxon>
        <taxon>eudicotyledons</taxon>
        <taxon>Gunneridae</taxon>
        <taxon>Pentapetalae</taxon>
        <taxon>rosids</taxon>
        <taxon>fabids</taxon>
        <taxon>Fabales</taxon>
        <taxon>Fabaceae</taxon>
        <taxon>Cercidoideae</taxon>
        <taxon>Cercideae</taxon>
        <taxon>Bauhiniinae</taxon>
        <taxon>Bauhinia</taxon>
    </lineage>
</organism>
<comment type="caution">
    <text evidence="1">The sequence shown here is derived from an EMBL/GenBank/DDBJ whole genome shotgun (WGS) entry which is preliminary data.</text>
</comment>
<gene>
    <name evidence="1" type="ORF">L6164_009870</name>
</gene>